<reference evidence="2 3" key="2">
    <citation type="submission" date="2018-11" db="EMBL/GenBank/DDBJ databases">
        <authorList>
            <consortium name="Pathogen Informatics"/>
        </authorList>
    </citation>
    <scope>NUCLEOTIDE SEQUENCE [LARGE SCALE GENOMIC DNA]</scope>
</reference>
<dbReference type="PROSITE" id="PS50222">
    <property type="entry name" value="EF_HAND_2"/>
    <property type="match status" value="1"/>
</dbReference>
<gene>
    <name evidence="2" type="ORF">SBAD_LOCUS28</name>
</gene>
<proteinExistence type="predicted"/>
<keyword evidence="3" id="KW-1185">Reference proteome</keyword>
<dbReference type="AlphaFoldDB" id="A0A183I8T5"/>
<evidence type="ECO:0000313" key="2">
    <source>
        <dbReference type="EMBL" id="VDO78763.1"/>
    </source>
</evidence>
<dbReference type="InterPro" id="IPR002048">
    <property type="entry name" value="EF_hand_dom"/>
</dbReference>
<name>A0A183I8T5_9BILA</name>
<dbReference type="InterPro" id="IPR011992">
    <property type="entry name" value="EF-hand-dom_pair"/>
</dbReference>
<dbReference type="Proteomes" id="UP000270296">
    <property type="component" value="Unassembled WGS sequence"/>
</dbReference>
<dbReference type="Gene3D" id="1.10.238.10">
    <property type="entry name" value="EF-hand"/>
    <property type="match status" value="1"/>
</dbReference>
<feature type="domain" description="EF-hand" evidence="1">
    <location>
        <begin position="102"/>
        <end position="137"/>
    </location>
</feature>
<dbReference type="GO" id="GO:0005509">
    <property type="term" value="F:calcium ion binding"/>
    <property type="evidence" value="ECO:0007669"/>
    <property type="project" value="InterPro"/>
</dbReference>
<dbReference type="EMBL" id="UZAM01000029">
    <property type="protein sequence ID" value="VDO78763.1"/>
    <property type="molecule type" value="Genomic_DNA"/>
</dbReference>
<reference evidence="4" key="1">
    <citation type="submission" date="2016-06" db="UniProtKB">
        <authorList>
            <consortium name="WormBaseParasite"/>
        </authorList>
    </citation>
    <scope>IDENTIFICATION</scope>
</reference>
<accession>A0A183I8T5</accession>
<evidence type="ECO:0000313" key="3">
    <source>
        <dbReference type="Proteomes" id="UP000270296"/>
    </source>
</evidence>
<evidence type="ECO:0000259" key="1">
    <source>
        <dbReference type="PROSITE" id="PS50222"/>
    </source>
</evidence>
<dbReference type="WBParaSite" id="SBAD_0000003601-mRNA-1">
    <property type="protein sequence ID" value="SBAD_0000003601-mRNA-1"/>
    <property type="gene ID" value="SBAD_0000003601"/>
</dbReference>
<organism evidence="4">
    <name type="scientific">Soboliphyme baturini</name>
    <dbReference type="NCBI Taxonomy" id="241478"/>
    <lineage>
        <taxon>Eukaryota</taxon>
        <taxon>Metazoa</taxon>
        <taxon>Ecdysozoa</taxon>
        <taxon>Nematoda</taxon>
        <taxon>Enoplea</taxon>
        <taxon>Dorylaimia</taxon>
        <taxon>Dioctophymatida</taxon>
        <taxon>Dioctophymatoidea</taxon>
        <taxon>Soboliphymatidae</taxon>
        <taxon>Soboliphyme</taxon>
    </lineage>
</organism>
<sequence length="283" mass="32951">MPDHRERSDALLYARNVQFLMARHLGLPATEYSVEDARYLTSTYSTKRSDFWDLVTKLEIPVHQSANMSEFQDSWETLRTSSWSRCNYTVNFDDFARFLNHAPDDDVHRLFNMFDWHCSGQIDLREFLIMLYSNRLTLEYFIACCKMFTENGKPLQESDFVKIVRLPYQFSVGKCKRIYSFGLSKSVSHSNNSSGNYEKQILRSSLAKLKMIRDSPAAVISRFRNGLIEELIVDTATDTKLLKELFRINIKRGARQEDIILPRIFVTALKFLSNCLNWGGSMN</sequence>
<dbReference type="OrthoDB" id="272512at2759"/>
<evidence type="ECO:0000313" key="4">
    <source>
        <dbReference type="WBParaSite" id="SBAD_0000003601-mRNA-1"/>
    </source>
</evidence>
<protein>
    <submittedName>
        <fullName evidence="4">EF-hand domain-containing protein</fullName>
    </submittedName>
</protein>
<dbReference type="SUPFAM" id="SSF47473">
    <property type="entry name" value="EF-hand"/>
    <property type="match status" value="1"/>
</dbReference>